<dbReference type="SMART" id="SM00248">
    <property type="entry name" value="ANK"/>
    <property type="match status" value="2"/>
</dbReference>
<comment type="caution">
    <text evidence="3">The sequence shown here is derived from an EMBL/GenBank/DDBJ whole genome shotgun (WGS) entry which is preliminary data.</text>
</comment>
<reference evidence="3 4" key="1">
    <citation type="journal article" date="2017" name="Mol. Biol. Evol.">
        <title>The 4-celled Tetrabaena socialis nuclear genome reveals the essential components for genetic control of cell number at the origin of multicellularity in the volvocine lineage.</title>
        <authorList>
            <person name="Featherston J."/>
            <person name="Arakaki Y."/>
            <person name="Hanschen E.R."/>
            <person name="Ferris P.J."/>
            <person name="Michod R.E."/>
            <person name="Olson B.J.S.C."/>
            <person name="Nozaki H."/>
            <person name="Durand P.M."/>
        </authorList>
    </citation>
    <scope>NUCLEOTIDE SEQUENCE [LARGE SCALE GENOMIC DNA]</scope>
    <source>
        <strain evidence="3 4">NIES-571</strain>
    </source>
</reference>
<dbReference type="SUPFAM" id="SSF48403">
    <property type="entry name" value="Ankyrin repeat"/>
    <property type="match status" value="1"/>
</dbReference>
<accession>A0A2J8ADH6</accession>
<keyword evidence="1" id="KW-0040">ANK repeat</keyword>
<dbReference type="EMBL" id="PGGS01000052">
    <property type="protein sequence ID" value="PNH10559.1"/>
    <property type="molecule type" value="Genomic_DNA"/>
</dbReference>
<dbReference type="Pfam" id="PF00023">
    <property type="entry name" value="Ank"/>
    <property type="match status" value="1"/>
</dbReference>
<dbReference type="PROSITE" id="PS50297">
    <property type="entry name" value="ANK_REP_REGION"/>
    <property type="match status" value="1"/>
</dbReference>
<gene>
    <name evidence="3" type="ORF">TSOC_002672</name>
</gene>
<evidence type="ECO:0000256" key="2">
    <source>
        <dbReference type="SAM" id="MobiDB-lite"/>
    </source>
</evidence>
<dbReference type="Proteomes" id="UP000236333">
    <property type="component" value="Unassembled WGS sequence"/>
</dbReference>
<evidence type="ECO:0000313" key="4">
    <source>
        <dbReference type="Proteomes" id="UP000236333"/>
    </source>
</evidence>
<name>A0A2J8ADH6_9CHLO</name>
<organism evidence="3 4">
    <name type="scientific">Tetrabaena socialis</name>
    <dbReference type="NCBI Taxonomy" id="47790"/>
    <lineage>
        <taxon>Eukaryota</taxon>
        <taxon>Viridiplantae</taxon>
        <taxon>Chlorophyta</taxon>
        <taxon>core chlorophytes</taxon>
        <taxon>Chlorophyceae</taxon>
        <taxon>CS clade</taxon>
        <taxon>Chlamydomonadales</taxon>
        <taxon>Tetrabaenaceae</taxon>
        <taxon>Tetrabaena</taxon>
    </lineage>
</organism>
<protein>
    <submittedName>
        <fullName evidence="3">Uncharacterized protein</fullName>
    </submittedName>
</protein>
<evidence type="ECO:0000313" key="3">
    <source>
        <dbReference type="EMBL" id="PNH10559.1"/>
    </source>
</evidence>
<feature type="region of interest" description="Disordered" evidence="2">
    <location>
        <begin position="68"/>
        <end position="104"/>
    </location>
</feature>
<dbReference type="OrthoDB" id="366390at2759"/>
<feature type="repeat" description="ANK" evidence="1">
    <location>
        <begin position="169"/>
        <end position="194"/>
    </location>
</feature>
<dbReference type="InterPro" id="IPR036770">
    <property type="entry name" value="Ankyrin_rpt-contain_sf"/>
</dbReference>
<dbReference type="Gene3D" id="1.25.40.20">
    <property type="entry name" value="Ankyrin repeat-containing domain"/>
    <property type="match status" value="1"/>
</dbReference>
<keyword evidence="4" id="KW-1185">Reference proteome</keyword>
<dbReference type="AlphaFoldDB" id="A0A2J8ADH6"/>
<dbReference type="InterPro" id="IPR002110">
    <property type="entry name" value="Ankyrin_rpt"/>
</dbReference>
<evidence type="ECO:0000256" key="1">
    <source>
        <dbReference type="PROSITE-ProRule" id="PRU00023"/>
    </source>
</evidence>
<proteinExistence type="predicted"/>
<feature type="region of interest" description="Disordered" evidence="2">
    <location>
        <begin position="1"/>
        <end position="21"/>
    </location>
</feature>
<sequence>MLQGAHPARARELPKASAASATPAWAIRELPQLSVAGRVAAGEWGSRAARQHAAPAAVHAGGPLPYAASQRAQARCKRASPTSKGLPSRRSTMTSPSTPALSAMRRQGARSDFITMSAPSRSSGASAIISPMKSSLPAEMPARWYEGAAERGHIRVLALALEAGEPPANAARALHLAAEHGRAGTLRLLLERGAAERINIQELVAAAAKGKGDSEGTVLAILEEGGAWLPLPFAGRADLAHTVLGGLWRRKPPQHRRVVDWCLGQPDGPTCCLLWAAEEGDYEMVCAALAAGADTSALGGAALQRRRYGLQFQHE</sequence>
<dbReference type="PROSITE" id="PS50088">
    <property type="entry name" value="ANK_REPEAT"/>
    <property type="match status" value="1"/>
</dbReference>
<feature type="compositionally biased region" description="Low complexity" evidence="2">
    <location>
        <begin position="88"/>
        <end position="99"/>
    </location>
</feature>